<dbReference type="InterPro" id="IPR047817">
    <property type="entry name" value="ABC2_TM_bact-type"/>
</dbReference>
<keyword evidence="6" id="KW-1003">Cell membrane</keyword>
<evidence type="ECO:0000313" key="9">
    <source>
        <dbReference type="Proteomes" id="UP000176005"/>
    </source>
</evidence>
<sequence>MPRLLTDTRVVFGRYLRQTLRSRPAMLFGLLQPLMFLVFFGPLLERIPLGGDGDSWQTLVPGLLVQLGLFSSAFAGFGIILEKHHGVIERMRVTPVSRLALLLGRLLRDVLQLLAQSLLLVAAGVVFGLRAPVMGVAVGFLFVGVLALSLASLSYALAMRVSTPQEFAPVINAFNLPAMLLSGILLPMALAPSWLDAVSHFVPFRYLVDAVRAAFTGDYGDGRIAVGALAAVLLAAASMTVGTQLFRRAGA</sequence>
<dbReference type="InterPro" id="IPR023486">
    <property type="entry name" value="TFIIB_CS"/>
</dbReference>
<dbReference type="AlphaFoldDB" id="A0A1E7KYT7"/>
<comment type="similarity">
    <text evidence="6">Belongs to the ABC-2 integral membrane protein family.</text>
</comment>
<dbReference type="GO" id="GO:0046677">
    <property type="term" value="P:response to antibiotic"/>
    <property type="evidence" value="ECO:0007669"/>
    <property type="project" value="UniProtKB-KW"/>
</dbReference>
<evidence type="ECO:0000256" key="3">
    <source>
        <dbReference type="ARBA" id="ARBA00022989"/>
    </source>
</evidence>
<name>A0A1E7KYT7_9ACTN</name>
<reference evidence="8 9" key="1">
    <citation type="journal article" date="2016" name="Front. Microbiol.">
        <title>Comparative Genomics Analysis of Streptomyces Species Reveals Their Adaptation to the Marine Environment and Their Diversity at the Genomic Level.</title>
        <authorList>
            <person name="Tian X."/>
            <person name="Zhang Z."/>
            <person name="Yang T."/>
            <person name="Chen M."/>
            <person name="Li J."/>
            <person name="Chen F."/>
            <person name="Yang J."/>
            <person name="Li W."/>
            <person name="Zhang B."/>
            <person name="Zhang Z."/>
            <person name="Wu J."/>
            <person name="Zhang C."/>
            <person name="Long L."/>
            <person name="Xiao J."/>
        </authorList>
    </citation>
    <scope>NUCLEOTIDE SEQUENCE [LARGE SCALE GENOMIC DNA]</scope>
    <source>
        <strain evidence="8 9">SCSIO 10429</strain>
    </source>
</reference>
<dbReference type="PROSITE" id="PS51012">
    <property type="entry name" value="ABC_TM2"/>
    <property type="match status" value="1"/>
</dbReference>
<comment type="subcellular location">
    <subcellularLocation>
        <location evidence="6">Cell membrane</location>
        <topology evidence="6">Multi-pass membrane protein</topology>
    </subcellularLocation>
    <subcellularLocation>
        <location evidence="1">Membrane</location>
        <topology evidence="1">Multi-pass membrane protein</topology>
    </subcellularLocation>
</comment>
<feature type="transmembrane region" description="Helical" evidence="6">
    <location>
        <begin position="110"/>
        <end position="129"/>
    </location>
</feature>
<evidence type="ECO:0000256" key="5">
    <source>
        <dbReference type="ARBA" id="ARBA00023251"/>
    </source>
</evidence>
<dbReference type="Proteomes" id="UP000176005">
    <property type="component" value="Unassembled WGS sequence"/>
</dbReference>
<dbReference type="PANTHER" id="PTHR43229:SF2">
    <property type="entry name" value="NODULATION PROTEIN J"/>
    <property type="match status" value="1"/>
</dbReference>
<keyword evidence="2 6" id="KW-0812">Transmembrane</keyword>
<evidence type="ECO:0000313" key="8">
    <source>
        <dbReference type="EMBL" id="OEV09086.1"/>
    </source>
</evidence>
<evidence type="ECO:0000256" key="4">
    <source>
        <dbReference type="ARBA" id="ARBA00023136"/>
    </source>
</evidence>
<keyword evidence="9" id="KW-1185">Reference proteome</keyword>
<dbReference type="GO" id="GO:0140359">
    <property type="term" value="F:ABC-type transporter activity"/>
    <property type="evidence" value="ECO:0007669"/>
    <property type="project" value="InterPro"/>
</dbReference>
<comment type="caution">
    <text evidence="8">The sequence shown here is derived from an EMBL/GenBank/DDBJ whole genome shotgun (WGS) entry which is preliminary data.</text>
</comment>
<dbReference type="Pfam" id="PF01061">
    <property type="entry name" value="ABC2_membrane"/>
    <property type="match status" value="1"/>
</dbReference>
<keyword evidence="4 6" id="KW-0472">Membrane</keyword>
<feature type="transmembrane region" description="Helical" evidence="6">
    <location>
        <begin position="63"/>
        <end position="81"/>
    </location>
</feature>
<keyword evidence="3 6" id="KW-1133">Transmembrane helix</keyword>
<evidence type="ECO:0000256" key="6">
    <source>
        <dbReference type="RuleBase" id="RU361157"/>
    </source>
</evidence>
<feature type="transmembrane region" description="Helical" evidence="6">
    <location>
        <begin position="170"/>
        <end position="195"/>
    </location>
</feature>
<dbReference type="EMBL" id="LJGW01000385">
    <property type="protein sequence ID" value="OEV09086.1"/>
    <property type="molecule type" value="Genomic_DNA"/>
</dbReference>
<dbReference type="InterPro" id="IPR000412">
    <property type="entry name" value="ABC_2_transport"/>
</dbReference>
<dbReference type="PANTHER" id="PTHR43229">
    <property type="entry name" value="NODULATION PROTEIN J"/>
    <property type="match status" value="1"/>
</dbReference>
<accession>A0A1E7KYT7</accession>
<dbReference type="InterPro" id="IPR051784">
    <property type="entry name" value="Nod_factor_ABC_transporter"/>
</dbReference>
<feature type="domain" description="ABC transmembrane type-2" evidence="7">
    <location>
        <begin position="24"/>
        <end position="249"/>
    </location>
</feature>
<dbReference type="RefSeq" id="WP_070018932.1">
    <property type="nucleotide sequence ID" value="NZ_LJGW01000385.1"/>
</dbReference>
<dbReference type="InterPro" id="IPR013525">
    <property type="entry name" value="ABC2_TM"/>
</dbReference>
<dbReference type="GO" id="GO:0043190">
    <property type="term" value="C:ATP-binding cassette (ABC) transporter complex"/>
    <property type="evidence" value="ECO:0007669"/>
    <property type="project" value="InterPro"/>
</dbReference>
<dbReference type="PATRIC" id="fig|518642.10.peg.5514"/>
<evidence type="ECO:0000259" key="7">
    <source>
        <dbReference type="PROSITE" id="PS51012"/>
    </source>
</evidence>
<gene>
    <name evidence="8" type="ORF">AN218_23675</name>
</gene>
<dbReference type="PIRSF" id="PIRSF006648">
    <property type="entry name" value="DrrB"/>
    <property type="match status" value="1"/>
</dbReference>
<keyword evidence="6" id="KW-0813">Transport</keyword>
<evidence type="ECO:0000256" key="1">
    <source>
        <dbReference type="ARBA" id="ARBA00004141"/>
    </source>
</evidence>
<proteinExistence type="inferred from homology"/>
<feature type="transmembrane region" description="Helical" evidence="6">
    <location>
        <begin position="224"/>
        <end position="246"/>
    </location>
</feature>
<protein>
    <recommendedName>
        <fullName evidence="6">Transport permease protein</fullName>
    </recommendedName>
</protein>
<feature type="transmembrane region" description="Helical" evidence="6">
    <location>
        <begin position="24"/>
        <end position="43"/>
    </location>
</feature>
<dbReference type="PROSITE" id="PS00782">
    <property type="entry name" value="TFIIB"/>
    <property type="match status" value="1"/>
</dbReference>
<keyword evidence="5" id="KW-0046">Antibiotic resistance</keyword>
<organism evidence="8 9">
    <name type="scientific">Streptomyces nanshensis</name>
    <dbReference type="NCBI Taxonomy" id="518642"/>
    <lineage>
        <taxon>Bacteria</taxon>
        <taxon>Bacillati</taxon>
        <taxon>Actinomycetota</taxon>
        <taxon>Actinomycetes</taxon>
        <taxon>Kitasatosporales</taxon>
        <taxon>Streptomycetaceae</taxon>
        <taxon>Streptomyces</taxon>
    </lineage>
</organism>
<feature type="transmembrane region" description="Helical" evidence="6">
    <location>
        <begin position="135"/>
        <end position="158"/>
    </location>
</feature>
<evidence type="ECO:0000256" key="2">
    <source>
        <dbReference type="ARBA" id="ARBA00022692"/>
    </source>
</evidence>